<keyword evidence="3" id="KW-1185">Reference proteome</keyword>
<keyword evidence="1" id="KW-0812">Transmembrane</keyword>
<reference evidence="3" key="1">
    <citation type="journal article" date="2019" name="Int. J. Syst. Evol. Microbiol.">
        <title>The Global Catalogue of Microorganisms (GCM) 10K type strain sequencing project: providing services to taxonomists for standard genome sequencing and annotation.</title>
        <authorList>
            <consortium name="The Broad Institute Genomics Platform"/>
            <consortium name="The Broad Institute Genome Sequencing Center for Infectious Disease"/>
            <person name="Wu L."/>
            <person name="Ma J."/>
        </authorList>
    </citation>
    <scope>NUCLEOTIDE SEQUENCE [LARGE SCALE GENOMIC DNA]</scope>
    <source>
        <strain evidence="3">DFY28</strain>
    </source>
</reference>
<protein>
    <submittedName>
        <fullName evidence="2">Uncharacterized protein</fullName>
    </submittedName>
</protein>
<comment type="caution">
    <text evidence="2">The sequence shown here is derived from an EMBL/GenBank/DDBJ whole genome shotgun (WGS) entry which is preliminary data.</text>
</comment>
<keyword evidence="1" id="KW-1133">Transmembrane helix</keyword>
<proteinExistence type="predicted"/>
<accession>A0ABW1QUA3</accession>
<evidence type="ECO:0000313" key="2">
    <source>
        <dbReference type="EMBL" id="MFC6153051.1"/>
    </source>
</evidence>
<keyword evidence="1" id="KW-0472">Membrane</keyword>
<dbReference type="EMBL" id="JBHSQI010000002">
    <property type="protein sequence ID" value="MFC6153051.1"/>
    <property type="molecule type" value="Genomic_DNA"/>
</dbReference>
<name>A0ABW1QUA3_9ACTN</name>
<evidence type="ECO:0000256" key="1">
    <source>
        <dbReference type="SAM" id="Phobius"/>
    </source>
</evidence>
<organism evidence="2 3">
    <name type="scientific">Nocardioides yefusunii</name>
    <dbReference type="NCBI Taxonomy" id="2500546"/>
    <lineage>
        <taxon>Bacteria</taxon>
        <taxon>Bacillati</taxon>
        <taxon>Actinomycetota</taxon>
        <taxon>Actinomycetes</taxon>
        <taxon>Propionibacteriales</taxon>
        <taxon>Nocardioidaceae</taxon>
        <taxon>Nocardioides</taxon>
    </lineage>
</organism>
<sequence>MRAVEHLQPWWTFAESPSTFLGMPLETSPGWALLWGAVPALAGGPWWIWAVALGSSRTARHHRPLLLPDEPDPAMAEMLRESLTHWSDAVSVSVHRILSARGLTDAVEVDAITQSLAAATIDMLTIDSVPGAPLGNPMDAVHGLPKLLDRTLRFVPAALARRIFNSLAS</sequence>
<dbReference type="Proteomes" id="UP001596098">
    <property type="component" value="Unassembled WGS sequence"/>
</dbReference>
<dbReference type="RefSeq" id="WP_128219342.1">
    <property type="nucleotide sequence ID" value="NZ_CP034929.1"/>
</dbReference>
<evidence type="ECO:0000313" key="3">
    <source>
        <dbReference type="Proteomes" id="UP001596098"/>
    </source>
</evidence>
<feature type="transmembrane region" description="Helical" evidence="1">
    <location>
        <begin position="32"/>
        <end position="53"/>
    </location>
</feature>
<gene>
    <name evidence="2" type="ORF">ACFPWU_05165</name>
</gene>